<evidence type="ECO:0000313" key="1">
    <source>
        <dbReference type="EMBL" id="CCI84080.1"/>
    </source>
</evidence>
<dbReference type="HOGENOM" id="CLU_979842_0_0_11"/>
<evidence type="ECO:0000313" key="4">
    <source>
        <dbReference type="Proteomes" id="UP000011016"/>
    </source>
</evidence>
<evidence type="ECO:0000313" key="2">
    <source>
        <dbReference type="EMBL" id="EJZ81451.1"/>
    </source>
</evidence>
<gene>
    <name evidence="1" type="ORF">BN46_1364</name>
    <name evidence="2" type="ORF">HMPREF9719_01638</name>
</gene>
<dbReference type="RefSeq" id="WP_004601528.1">
    <property type="nucleotide sequence ID" value="NZ_HF541868.1"/>
</dbReference>
<comment type="caution">
    <text evidence="1">The sequence shown here is derived from an EMBL/GenBank/DDBJ whole genome shotgun (WGS) entry which is preliminary data.</text>
</comment>
<dbReference type="InterPro" id="IPR021373">
    <property type="entry name" value="DUF2993"/>
</dbReference>
<reference evidence="1 4" key="1">
    <citation type="journal article" date="2012" name="J. Bacteriol.">
        <title>Draft Genome Sequence of Turicella otitidis ATCC 51513, Isolated from Middle Ear Fluid from a Child with Otitis Media.</title>
        <authorList>
            <person name="Brinkrolf K."/>
            <person name="Schneider J."/>
            <person name="Knecht M."/>
            <person name="Ruckert C."/>
            <person name="Tauch A."/>
        </authorList>
    </citation>
    <scope>NUCLEOTIDE SEQUENCE [LARGE SCALE GENOMIC DNA]</scope>
    <source>
        <strain evidence="1 4">ATCC 51513</strain>
    </source>
</reference>
<accession>I7KK34</accession>
<dbReference type="Pfam" id="PF11209">
    <property type="entry name" value="LmeA"/>
    <property type="match status" value="1"/>
</dbReference>
<dbReference type="EMBL" id="CAJZ01000201">
    <property type="protein sequence ID" value="CCI84080.1"/>
    <property type="molecule type" value="Genomic_DNA"/>
</dbReference>
<protein>
    <submittedName>
        <fullName evidence="1">Putative secreted protein</fullName>
    </submittedName>
</protein>
<proteinExistence type="predicted"/>
<keyword evidence="3" id="KW-1185">Reference proteome</keyword>
<evidence type="ECO:0000313" key="3">
    <source>
        <dbReference type="Proteomes" id="UP000006078"/>
    </source>
</evidence>
<dbReference type="AlphaFoldDB" id="I7KK34"/>
<dbReference type="EMBL" id="AHAE01000076">
    <property type="protein sequence ID" value="EJZ81451.1"/>
    <property type="molecule type" value="Genomic_DNA"/>
</dbReference>
<dbReference type="Proteomes" id="UP000011016">
    <property type="component" value="Unassembled WGS sequence"/>
</dbReference>
<reference evidence="2 3" key="2">
    <citation type="submission" date="2012-08" db="EMBL/GenBank/DDBJ databases">
        <title>The Genome Sequence of Turicella otitidis ATCC 51513.</title>
        <authorList>
            <consortium name="The Broad Institute Genome Sequencing Platform"/>
            <person name="Earl A."/>
            <person name="Ward D."/>
            <person name="Feldgarden M."/>
            <person name="Gevers D."/>
            <person name="Huys G."/>
            <person name="Walker B."/>
            <person name="Young S.K."/>
            <person name="Zeng Q."/>
            <person name="Gargeya S."/>
            <person name="Fitzgerald M."/>
            <person name="Haas B."/>
            <person name="Abouelleil A."/>
            <person name="Alvarado L."/>
            <person name="Arachchi H.M."/>
            <person name="Berlin A.M."/>
            <person name="Chapman S.B."/>
            <person name="Goldberg J."/>
            <person name="Griggs A."/>
            <person name="Gujja S."/>
            <person name="Hansen M."/>
            <person name="Howarth C."/>
            <person name="Imamovic A."/>
            <person name="Larimer J."/>
            <person name="McCowen C."/>
            <person name="Montmayeur A."/>
            <person name="Murphy C."/>
            <person name="Neiman D."/>
            <person name="Pearson M."/>
            <person name="Priest M."/>
            <person name="Roberts A."/>
            <person name="Saif S."/>
            <person name="Shea T."/>
            <person name="Sisk P."/>
            <person name="Sykes S."/>
            <person name="Wortman J."/>
            <person name="Nusbaum C."/>
            <person name="Birren B."/>
        </authorList>
    </citation>
    <scope>NUCLEOTIDE SEQUENCE [LARGE SCALE GENOMIC DNA]</scope>
    <source>
        <strain evidence="2 3">ATCC 51513</strain>
    </source>
</reference>
<dbReference type="Proteomes" id="UP000006078">
    <property type="component" value="Unassembled WGS sequence"/>
</dbReference>
<organism evidence="1 4">
    <name type="scientific">Corynebacterium otitidis ATCC 51513</name>
    <dbReference type="NCBI Taxonomy" id="883169"/>
    <lineage>
        <taxon>Bacteria</taxon>
        <taxon>Bacillati</taxon>
        <taxon>Actinomycetota</taxon>
        <taxon>Actinomycetes</taxon>
        <taxon>Mycobacteriales</taxon>
        <taxon>Corynebacteriaceae</taxon>
        <taxon>Corynebacterium</taxon>
    </lineage>
</organism>
<name>I7KK34_9CORY</name>
<sequence>MRTSVKVLIGVLAVVAALVAAEFGARAYAGSQVDKFYQGLAAAEDAEEPGKADVSFGATPLLLAALTGSVPEITMSTPDTMVVTRGDGPAPEVTGMPATSIDMEDVRPFGGLEMGKATVRTEIGSDAALGIAENVFSSALRGAIEDALQDFGGLAELSSQLVELLAQPSELTTDPQAGTIEVAFGPGALRAVLDTTGEDVISVRDVRAIGIPLPETLLDDINQALEEALAPYVDPGPGHLGLTDIGVTEGGIEVTISGSELTEDSFAALIVPLLNESEEPPAAS</sequence>